<dbReference type="Proteomes" id="UP000239047">
    <property type="component" value="Unassembled WGS sequence"/>
</dbReference>
<dbReference type="SUPFAM" id="SSF49303">
    <property type="entry name" value="beta-Galactosidase/glucuronidase domain"/>
    <property type="match status" value="3"/>
</dbReference>
<evidence type="ECO:0000259" key="15">
    <source>
        <dbReference type="Pfam" id="PF17786"/>
    </source>
</evidence>
<dbReference type="InterPro" id="IPR017853">
    <property type="entry name" value="GH"/>
</dbReference>
<comment type="subcellular location">
    <subcellularLocation>
        <location evidence="2">Secreted</location>
    </subcellularLocation>
</comment>
<dbReference type="EC" id="3.2.1.25" evidence="5"/>
<dbReference type="GO" id="GO:0005975">
    <property type="term" value="P:carbohydrate metabolic process"/>
    <property type="evidence" value="ECO:0007669"/>
    <property type="project" value="InterPro"/>
</dbReference>
<evidence type="ECO:0000313" key="18">
    <source>
        <dbReference type="Proteomes" id="UP000239047"/>
    </source>
</evidence>
<dbReference type="GO" id="GO:0004567">
    <property type="term" value="F:beta-mannosidase activity"/>
    <property type="evidence" value="ECO:0007669"/>
    <property type="project" value="UniProtKB-EC"/>
</dbReference>
<evidence type="ECO:0000256" key="8">
    <source>
        <dbReference type="ARBA" id="ARBA00023180"/>
    </source>
</evidence>
<evidence type="ECO:0000259" key="13">
    <source>
        <dbReference type="Pfam" id="PF00703"/>
    </source>
</evidence>
<dbReference type="Pfam" id="PF17753">
    <property type="entry name" value="Ig_mannosidase"/>
    <property type="match status" value="1"/>
</dbReference>
<dbReference type="GO" id="GO:0006516">
    <property type="term" value="P:glycoprotein catabolic process"/>
    <property type="evidence" value="ECO:0007669"/>
    <property type="project" value="TreeGrafter"/>
</dbReference>
<dbReference type="InterPro" id="IPR036156">
    <property type="entry name" value="Beta-gal/glucu_dom_sf"/>
</dbReference>
<name>A0A2S5G820_9BACL</name>
<dbReference type="Gene3D" id="3.20.20.80">
    <property type="entry name" value="Glycosidases"/>
    <property type="match status" value="1"/>
</dbReference>
<evidence type="ECO:0000259" key="16">
    <source>
        <dbReference type="Pfam" id="PF22666"/>
    </source>
</evidence>
<dbReference type="Pfam" id="PF17786">
    <property type="entry name" value="Mannosidase_ig"/>
    <property type="match status" value="1"/>
</dbReference>
<organism evidence="17 18">
    <name type="scientific">Jeotgalibacillus proteolyticus</name>
    <dbReference type="NCBI Taxonomy" id="2082395"/>
    <lineage>
        <taxon>Bacteria</taxon>
        <taxon>Bacillati</taxon>
        <taxon>Bacillota</taxon>
        <taxon>Bacilli</taxon>
        <taxon>Bacillales</taxon>
        <taxon>Caryophanaceae</taxon>
        <taxon>Jeotgalibacillus</taxon>
    </lineage>
</organism>
<feature type="domain" description="Beta-mannosidase Ig-fold" evidence="14">
    <location>
        <begin position="737"/>
        <end position="818"/>
    </location>
</feature>
<feature type="domain" description="Glycoside hydrolase family 2 immunoglobulin-like beta-sandwich" evidence="13">
    <location>
        <begin position="188"/>
        <end position="290"/>
    </location>
</feature>
<dbReference type="InterPro" id="IPR013783">
    <property type="entry name" value="Ig-like_fold"/>
</dbReference>
<keyword evidence="8" id="KW-0325">Glycoprotein</keyword>
<dbReference type="Gene3D" id="2.60.120.260">
    <property type="entry name" value="Galactose-binding domain-like"/>
    <property type="match status" value="1"/>
</dbReference>
<evidence type="ECO:0000256" key="10">
    <source>
        <dbReference type="ARBA" id="ARBA00038429"/>
    </source>
</evidence>
<comment type="similarity">
    <text evidence="10">Belongs to the glycosyl hydrolase 2 family. Beta-mannosidase B subfamily.</text>
</comment>
<dbReference type="FunFam" id="3.20.20.80:FF:000050">
    <property type="entry name" value="Beta-mannosidase B"/>
    <property type="match status" value="1"/>
</dbReference>
<dbReference type="PANTHER" id="PTHR43730">
    <property type="entry name" value="BETA-MANNOSIDASE"/>
    <property type="match status" value="1"/>
</dbReference>
<evidence type="ECO:0000256" key="11">
    <source>
        <dbReference type="ARBA" id="ARBA00041069"/>
    </source>
</evidence>
<dbReference type="InterPro" id="IPR050887">
    <property type="entry name" value="Beta-mannosidase_GH2"/>
</dbReference>
<evidence type="ECO:0000256" key="4">
    <source>
        <dbReference type="ARBA" id="ARBA00011738"/>
    </source>
</evidence>
<comment type="pathway">
    <text evidence="3">Glycan metabolism; N-glycan degradation.</text>
</comment>
<evidence type="ECO:0000256" key="3">
    <source>
        <dbReference type="ARBA" id="ARBA00004740"/>
    </source>
</evidence>
<dbReference type="PANTHER" id="PTHR43730:SF1">
    <property type="entry name" value="BETA-MANNOSIDASE"/>
    <property type="match status" value="1"/>
</dbReference>
<comment type="subunit">
    <text evidence="4">Homodimer.</text>
</comment>
<dbReference type="InterPro" id="IPR008979">
    <property type="entry name" value="Galactose-bd-like_sf"/>
</dbReference>
<evidence type="ECO:0000256" key="12">
    <source>
        <dbReference type="ARBA" id="ARBA00041614"/>
    </source>
</evidence>
<evidence type="ECO:0000256" key="6">
    <source>
        <dbReference type="ARBA" id="ARBA00022525"/>
    </source>
</evidence>
<comment type="catalytic activity">
    <reaction evidence="1">
        <text>Hydrolysis of terminal, non-reducing beta-D-mannose residues in beta-D-mannosides.</text>
        <dbReference type="EC" id="3.2.1.25"/>
    </reaction>
</comment>
<dbReference type="InterPro" id="IPR006102">
    <property type="entry name" value="Ig-like_GH2"/>
</dbReference>
<protein>
    <recommendedName>
        <fullName evidence="11">Beta-mannosidase B</fullName>
        <ecNumber evidence="5">3.2.1.25</ecNumber>
    </recommendedName>
    <alternativeName>
        <fullName evidence="12">Mannanase B</fullName>
    </alternativeName>
</protein>
<feature type="domain" description="Mannosidase Ig/CBM-like" evidence="15">
    <location>
        <begin position="644"/>
        <end position="732"/>
    </location>
</feature>
<evidence type="ECO:0000256" key="1">
    <source>
        <dbReference type="ARBA" id="ARBA00000829"/>
    </source>
</evidence>
<evidence type="ECO:0000256" key="7">
    <source>
        <dbReference type="ARBA" id="ARBA00022801"/>
    </source>
</evidence>
<dbReference type="OrthoDB" id="9801077at2"/>
<reference evidence="17 18" key="1">
    <citation type="submission" date="2018-02" db="EMBL/GenBank/DDBJ databases">
        <title>Jeotgalibacillus proteolyticum sp. nov. a protease producing bacterium isolated from ocean sediments of Laizhou Bay.</title>
        <authorList>
            <person name="Li Y."/>
        </authorList>
    </citation>
    <scope>NUCLEOTIDE SEQUENCE [LARGE SCALE GENOMIC DNA]</scope>
    <source>
        <strain evidence="17 18">22-7</strain>
    </source>
</reference>
<dbReference type="SUPFAM" id="SSF51445">
    <property type="entry name" value="(Trans)glycosidases"/>
    <property type="match status" value="1"/>
</dbReference>
<dbReference type="InterPro" id="IPR041625">
    <property type="entry name" value="Beta-mannosidase_Ig"/>
</dbReference>
<dbReference type="Pfam" id="PF00703">
    <property type="entry name" value="Glyco_hydro_2"/>
    <property type="match status" value="1"/>
</dbReference>
<dbReference type="AlphaFoldDB" id="A0A2S5G820"/>
<keyword evidence="18" id="KW-1185">Reference proteome</keyword>
<keyword evidence="9" id="KW-0326">Glycosidase</keyword>
<gene>
    <name evidence="17" type="ORF">C4B60_17700</name>
</gene>
<evidence type="ECO:0000313" key="17">
    <source>
        <dbReference type="EMBL" id="PPA69142.1"/>
    </source>
</evidence>
<feature type="domain" description="Beta-mannosidase-like galactose-binding" evidence="16">
    <location>
        <begin position="18"/>
        <end position="177"/>
    </location>
</feature>
<proteinExistence type="inferred from homology"/>
<dbReference type="GO" id="GO:0005576">
    <property type="term" value="C:extracellular region"/>
    <property type="evidence" value="ECO:0007669"/>
    <property type="project" value="UniProtKB-SubCell"/>
</dbReference>
<dbReference type="InterPro" id="IPR041447">
    <property type="entry name" value="Mannosidase_ig"/>
</dbReference>
<dbReference type="SUPFAM" id="SSF49785">
    <property type="entry name" value="Galactose-binding domain-like"/>
    <property type="match status" value="1"/>
</dbReference>
<dbReference type="Pfam" id="PF22666">
    <property type="entry name" value="Glyco_hydro_2_N2"/>
    <property type="match status" value="1"/>
</dbReference>
<evidence type="ECO:0000256" key="2">
    <source>
        <dbReference type="ARBA" id="ARBA00004613"/>
    </source>
</evidence>
<accession>A0A2S5G820</accession>
<evidence type="ECO:0000259" key="14">
    <source>
        <dbReference type="Pfam" id="PF17753"/>
    </source>
</evidence>
<dbReference type="Gene3D" id="2.60.40.10">
    <property type="entry name" value="Immunoglobulins"/>
    <property type="match status" value="3"/>
</dbReference>
<keyword evidence="7 17" id="KW-0378">Hydrolase</keyword>
<sequence>MKTIELNRNWILTYDDLQQPIQTEIPASVMNDLLQNGRISDPFYRDNEDQAIEIASKDYLYETSFSLDDEMINEDSIKLRFQGLDTLAEIKLNGSLISHTNNMHRMYEFEVKELLNTGENHLSVKLKSPINYIKEKQKELALWGVPDAEEGYPHLRKGHSMFGWDWGPRMPDLGIWRNVNLTSYSKGRIDDVYITQQHHEESVMLNFRIGLEKLTGQAFDMEVTITDPNGKSESTTKKNVALTEEITHKVEQPQLWWPNGYGKQPLYTAEVTLLSEGKTVHKKTIKTGLRTIRVKHEKDEWGKSFEFEVNGLSLFAMGANYIPEDNLLARNSREKTKRLITDCVDANYNMLRVWGGGIYPESYFYELCDEYGLIVWQDFMFACSTYDLNDEFRDTVVHEVIDNVKRLRHHASLGIWCGNNEIEEGWEHWEQMPNDPKRKADYIKLFEYIIPELLKEHDPETFYWSSSPSSGGGFDKPRDPNRGDVHYWEVWHGLKPFTEYEKYHFRFCSEFGFQSFPSIKTIDTFTEPEDRNIFSRVMEKHQKNGAANGKILFYLSENFLYPKDFESLIYASQLLQVEAIKYGVEHWRRNRGRCMGSLYWQLNDCWPVASWSSIDYYGRWKALHYFARKFYAPLLLSVREEGENVEIHVTNDTREAVSAEIEWKLKKNNGEEITGGRISRQVSSLSAERCDTLSFLKNVSATQKRQTYLECSLKVNDKVISNVTHLFVKPKHFTFIDPEIQAAVSETQDAFEIVLSSQSYAKFVELDMTDNDCVFSDNFVDLSPDRKVTIIAEKNSINKEVTLNTFKEQLNIRSIYDMSVHESSNQEAYGQVSSN</sequence>
<dbReference type="EMBL" id="PREZ01000007">
    <property type="protein sequence ID" value="PPA69142.1"/>
    <property type="molecule type" value="Genomic_DNA"/>
</dbReference>
<keyword evidence="6" id="KW-0964">Secreted</keyword>
<evidence type="ECO:0000256" key="9">
    <source>
        <dbReference type="ARBA" id="ARBA00023295"/>
    </source>
</evidence>
<evidence type="ECO:0000256" key="5">
    <source>
        <dbReference type="ARBA" id="ARBA00012754"/>
    </source>
</evidence>
<dbReference type="InterPro" id="IPR054593">
    <property type="entry name" value="Beta-mannosidase-like_N2"/>
</dbReference>
<comment type="caution">
    <text evidence="17">The sequence shown here is derived from an EMBL/GenBank/DDBJ whole genome shotgun (WGS) entry which is preliminary data.</text>
</comment>